<dbReference type="SUPFAM" id="SSF53187">
    <property type="entry name" value="Zn-dependent exopeptidases"/>
    <property type="match status" value="1"/>
</dbReference>
<evidence type="ECO:0000256" key="1">
    <source>
        <dbReference type="ARBA" id="ARBA00006153"/>
    </source>
</evidence>
<feature type="binding site" evidence="3">
    <location>
        <position position="92"/>
    </location>
    <ligand>
        <name>Zn(2+)</name>
        <dbReference type="ChEBI" id="CHEBI:29105"/>
        <label>2</label>
    </ligand>
</feature>
<evidence type="ECO:0000259" key="5">
    <source>
        <dbReference type="Pfam" id="PF07687"/>
    </source>
</evidence>
<organism evidence="6 7">
    <name type="scientific">Brevibacillus parabrevis</name>
    <dbReference type="NCBI Taxonomy" id="54914"/>
    <lineage>
        <taxon>Bacteria</taxon>
        <taxon>Bacillati</taxon>
        <taxon>Bacillota</taxon>
        <taxon>Bacilli</taxon>
        <taxon>Bacillales</taxon>
        <taxon>Paenibacillaceae</taxon>
        <taxon>Brevibacillus</taxon>
    </lineage>
</organism>
<comment type="similarity">
    <text evidence="1">Belongs to the peptidase M20 family.</text>
</comment>
<dbReference type="PIRSF" id="PIRSF001235">
    <property type="entry name" value="Amidase_carbamoylase"/>
    <property type="match status" value="1"/>
</dbReference>
<dbReference type="InterPro" id="IPR036264">
    <property type="entry name" value="Bact_exopeptidase_dim_dom"/>
</dbReference>
<keyword evidence="3" id="KW-0479">Metal-binding</keyword>
<accession>A0A4Y3PFB0</accession>
<dbReference type="Proteomes" id="UP000316882">
    <property type="component" value="Unassembled WGS sequence"/>
</dbReference>
<dbReference type="GO" id="GO:0016813">
    <property type="term" value="F:hydrolase activity, acting on carbon-nitrogen (but not peptide) bonds, in linear amidines"/>
    <property type="evidence" value="ECO:0007669"/>
    <property type="project" value="InterPro"/>
</dbReference>
<dbReference type="CDD" id="cd03884">
    <property type="entry name" value="M20_bAS"/>
    <property type="match status" value="1"/>
</dbReference>
<feature type="binding site" evidence="4">
    <location>
        <position position="279"/>
    </location>
    <ligand>
        <name>allantoate</name>
        <dbReference type="ChEBI" id="CHEBI:17536"/>
    </ligand>
</feature>
<dbReference type="EMBL" id="BJMH01000001">
    <property type="protein sequence ID" value="GEB30556.1"/>
    <property type="molecule type" value="Genomic_DNA"/>
</dbReference>
<dbReference type="Gene3D" id="3.30.70.360">
    <property type="match status" value="1"/>
</dbReference>
<feature type="binding site" evidence="4">
    <location>
        <position position="266"/>
    </location>
    <ligand>
        <name>allantoate</name>
        <dbReference type="ChEBI" id="CHEBI:17536"/>
    </ligand>
</feature>
<dbReference type="RefSeq" id="WP_122962841.1">
    <property type="nucleotide sequence ID" value="NZ_BJMH01000001.1"/>
</dbReference>
<comment type="caution">
    <text evidence="6">The sequence shown here is derived from an EMBL/GenBank/DDBJ whole genome shotgun (WGS) entry which is preliminary data.</text>
</comment>
<dbReference type="SUPFAM" id="SSF55031">
    <property type="entry name" value="Bacterial exopeptidase dimerisation domain"/>
    <property type="match status" value="1"/>
</dbReference>
<keyword evidence="2 6" id="KW-0378">Hydrolase</keyword>
<feature type="binding site" evidence="3">
    <location>
        <position position="81"/>
    </location>
    <ligand>
        <name>Zn(2+)</name>
        <dbReference type="ChEBI" id="CHEBI:29105"/>
        <label>1</label>
    </ligand>
</feature>
<proteinExistence type="inferred from homology"/>
<dbReference type="InterPro" id="IPR011650">
    <property type="entry name" value="Peptidase_M20_dimer"/>
</dbReference>
<evidence type="ECO:0000256" key="3">
    <source>
        <dbReference type="PIRSR" id="PIRSR001235-1"/>
    </source>
</evidence>
<dbReference type="Pfam" id="PF01546">
    <property type="entry name" value="Peptidase_M20"/>
    <property type="match status" value="1"/>
</dbReference>
<dbReference type="PANTHER" id="PTHR32494:SF5">
    <property type="entry name" value="ALLANTOATE AMIDOHYDROLASE"/>
    <property type="match status" value="1"/>
</dbReference>
<dbReference type="Pfam" id="PF07687">
    <property type="entry name" value="M20_dimer"/>
    <property type="match status" value="1"/>
</dbReference>
<feature type="binding site" evidence="4">
    <location>
        <position position="206"/>
    </location>
    <ligand>
        <name>allantoate</name>
        <dbReference type="ChEBI" id="CHEBI:17536"/>
    </ligand>
</feature>
<dbReference type="PANTHER" id="PTHR32494">
    <property type="entry name" value="ALLANTOATE DEIMINASE-RELATED"/>
    <property type="match status" value="1"/>
</dbReference>
<feature type="binding site" evidence="3">
    <location>
        <position position="92"/>
    </location>
    <ligand>
        <name>Zn(2+)</name>
        <dbReference type="ChEBI" id="CHEBI:29105"/>
        <label>1</label>
    </ligand>
</feature>
<evidence type="ECO:0000313" key="6">
    <source>
        <dbReference type="EMBL" id="GEB30556.1"/>
    </source>
</evidence>
<comment type="cofactor">
    <cofactor evidence="3">
        <name>Zn(2+)</name>
        <dbReference type="ChEBI" id="CHEBI:29105"/>
    </cofactor>
    <text evidence="3">Binds 2 Zn(2+) ions per subunit.</text>
</comment>
<dbReference type="NCBIfam" id="TIGR01879">
    <property type="entry name" value="hydantase"/>
    <property type="match status" value="1"/>
</dbReference>
<feature type="binding site" evidence="3">
    <location>
        <position position="181"/>
    </location>
    <ligand>
        <name>Zn(2+)</name>
        <dbReference type="ChEBI" id="CHEBI:29105"/>
        <label>1</label>
    </ligand>
</feature>
<keyword evidence="3" id="KW-0862">Zinc</keyword>
<feature type="domain" description="Peptidase M20 dimerisation" evidence="5">
    <location>
        <begin position="201"/>
        <end position="299"/>
    </location>
</feature>
<gene>
    <name evidence="6" type="ORF">BPA01_01360</name>
</gene>
<protein>
    <submittedName>
        <fullName evidence="6">Zn-dependent hydrolase</fullName>
    </submittedName>
</protein>
<feature type="binding site" evidence="3">
    <location>
        <position position="127"/>
    </location>
    <ligand>
        <name>Zn(2+)</name>
        <dbReference type="ChEBI" id="CHEBI:29105"/>
        <label>2</label>
    </ligand>
</feature>
<dbReference type="GO" id="GO:0046872">
    <property type="term" value="F:metal ion binding"/>
    <property type="evidence" value="ECO:0007669"/>
    <property type="project" value="UniProtKB-KW"/>
</dbReference>
<evidence type="ECO:0000256" key="2">
    <source>
        <dbReference type="ARBA" id="ARBA00022801"/>
    </source>
</evidence>
<dbReference type="NCBIfam" id="NF006771">
    <property type="entry name" value="PRK09290.1-5"/>
    <property type="match status" value="1"/>
</dbReference>
<reference evidence="6 7" key="1">
    <citation type="submission" date="2019-06" db="EMBL/GenBank/DDBJ databases">
        <title>Whole genome shotgun sequence of Brevibacillus parabrevis NBRC 12334.</title>
        <authorList>
            <person name="Hosoyama A."/>
            <person name="Uohara A."/>
            <person name="Ohji S."/>
            <person name="Ichikawa N."/>
        </authorList>
    </citation>
    <scope>NUCLEOTIDE SEQUENCE [LARGE SCALE GENOMIC DNA]</scope>
    <source>
        <strain evidence="6 7">NBRC 12334</strain>
    </source>
</reference>
<feature type="binding site" evidence="3">
    <location>
        <position position="368"/>
    </location>
    <ligand>
        <name>Zn(2+)</name>
        <dbReference type="ChEBI" id="CHEBI:29105"/>
        <label>2</label>
    </ligand>
</feature>
<evidence type="ECO:0000313" key="7">
    <source>
        <dbReference type="Proteomes" id="UP000316882"/>
    </source>
</evidence>
<dbReference type="InterPro" id="IPR002933">
    <property type="entry name" value="Peptidase_M20"/>
</dbReference>
<dbReference type="InterPro" id="IPR010158">
    <property type="entry name" value="Amidase_Cbmase"/>
</dbReference>
<evidence type="ECO:0000256" key="4">
    <source>
        <dbReference type="PIRSR" id="PIRSR001235-2"/>
    </source>
</evidence>
<sequence length="401" mass="43368">MTRMRINLERLKNNLMEVGAVANAGTAGYTRLAYSAEEKRALAWLQEKMSALKLTVNEDSLGNVTGRWGAAGVPAIVFGSHLDTVPNGGLYDGALGVIVGLECIQTLQEAGSLPEVPLELVGFVGEEANLLGGTFGSRAVAGSIEQSEDFDKKLRQLNFTWCDVAGAKRSKDDYHCYLELHIEQGALLETNQKRIGIVTAIAGILRLAVKVKGQASHSGTTPMHLRHDALLDAARLIQEVNRLAVAANSDIVATVGEIAISPNLANVVPGEADLNIEIRGSNWEEMKGIEEQIRNWSQANIAARIEVDVEKRPNALSPRIQANIEAACQQLGESYQYMFSGANHDANSLTAVTDVGMIFVPSKDGVSHHPDEFTSWEDIEAGANVMLETLHLLMKTYGQAQ</sequence>
<dbReference type="Gene3D" id="3.40.630.10">
    <property type="entry name" value="Zn peptidases"/>
    <property type="match status" value="1"/>
</dbReference>
<name>A0A4Y3PFB0_BREPA</name>
<keyword evidence="7" id="KW-1185">Reference proteome</keyword>
<dbReference type="AlphaFoldDB" id="A0A4Y3PFB0"/>